<dbReference type="PANTHER" id="PTHR33434">
    <property type="entry name" value="DEGV DOMAIN-CONTAINING PROTEIN DR_1986-RELATED"/>
    <property type="match status" value="1"/>
</dbReference>
<evidence type="ECO:0000313" key="3">
    <source>
        <dbReference type="Proteomes" id="UP000294321"/>
    </source>
</evidence>
<gene>
    <name evidence="2" type="ORF">ELX58_00950</name>
</gene>
<dbReference type="OrthoDB" id="5429275at2"/>
<dbReference type="InterPro" id="IPR043168">
    <property type="entry name" value="DegV_C"/>
</dbReference>
<dbReference type="SUPFAM" id="SSF82549">
    <property type="entry name" value="DAK1/DegV-like"/>
    <property type="match status" value="1"/>
</dbReference>
<protein>
    <submittedName>
        <fullName evidence="2">DegV family protein</fullName>
    </submittedName>
</protein>
<keyword evidence="3" id="KW-1185">Reference proteome</keyword>
<dbReference type="KEGG" id="lji:ELX58_00950"/>
<dbReference type="EMBL" id="CP034726">
    <property type="protein sequence ID" value="QBP17767.1"/>
    <property type="molecule type" value="Genomic_DNA"/>
</dbReference>
<dbReference type="InterPro" id="IPR050270">
    <property type="entry name" value="DegV_domain_contain"/>
</dbReference>
<name>A0A4P6ZJU9_9LACO</name>
<dbReference type="Gene3D" id="3.30.1180.10">
    <property type="match status" value="1"/>
</dbReference>
<evidence type="ECO:0000313" key="2">
    <source>
        <dbReference type="EMBL" id="QBP17767.1"/>
    </source>
</evidence>
<dbReference type="InterPro" id="IPR003797">
    <property type="entry name" value="DegV"/>
</dbReference>
<organism evidence="2 3">
    <name type="scientific">Acetilactobacillus jinshanensis</name>
    <dbReference type="NCBI Taxonomy" id="1720083"/>
    <lineage>
        <taxon>Bacteria</taxon>
        <taxon>Bacillati</taxon>
        <taxon>Bacillota</taxon>
        <taxon>Bacilli</taxon>
        <taxon>Lactobacillales</taxon>
        <taxon>Lactobacillaceae</taxon>
        <taxon>Acetilactobacillus</taxon>
    </lineage>
</organism>
<dbReference type="AlphaFoldDB" id="A0A4P6ZJU9"/>
<sequence>MIKIVTDVSALIPKAKAKKYNITIVPLTVTIGDKTYQDPISINGKQLIDFMNTHKKPFPKTSQPSVGLFLDAYNKLTADGNQVLSIQMTKLLSGTVDAAREAARLCKGKVTVIDSQYIDQSMGHMVLVAAKMAQSGKYTMDQILDKLNKVRDKSELYIGASTLDNLVKGGRISRATGFLTHLLNLHVVFTLSDKDLHLDIKGRGKKTFYRWFKRFIKHIKGTDLSFIGISYTGSTVFPKFCADHLHEMYPDLPISFLYTSAIVSNHTGNNAFAVMICKK</sequence>
<accession>A0A4P6ZJU9</accession>
<dbReference type="RefSeq" id="WP_133441312.1">
    <property type="nucleotide sequence ID" value="NZ_CP034726.1"/>
</dbReference>
<dbReference type="Pfam" id="PF02645">
    <property type="entry name" value="DegV"/>
    <property type="match status" value="1"/>
</dbReference>
<dbReference type="Proteomes" id="UP000294321">
    <property type="component" value="Chromosome"/>
</dbReference>
<proteinExistence type="predicted"/>
<dbReference type="PANTHER" id="PTHR33434:SF8">
    <property type="entry name" value="DEGV DOMAIN-CONTAINING PROTEIN SPR1019"/>
    <property type="match status" value="1"/>
</dbReference>
<dbReference type="NCBIfam" id="TIGR00762">
    <property type="entry name" value="DegV"/>
    <property type="match status" value="1"/>
</dbReference>
<dbReference type="Gene3D" id="3.40.50.10170">
    <property type="match status" value="1"/>
</dbReference>
<dbReference type="PROSITE" id="PS51482">
    <property type="entry name" value="DEGV"/>
    <property type="match status" value="1"/>
</dbReference>
<evidence type="ECO:0000256" key="1">
    <source>
        <dbReference type="ARBA" id="ARBA00023121"/>
    </source>
</evidence>
<keyword evidence="1" id="KW-0446">Lipid-binding</keyword>
<dbReference type="GO" id="GO:0008289">
    <property type="term" value="F:lipid binding"/>
    <property type="evidence" value="ECO:0007669"/>
    <property type="project" value="UniProtKB-KW"/>
</dbReference>
<reference evidence="3" key="1">
    <citation type="submission" date="2018-12" db="EMBL/GenBank/DDBJ databases">
        <title>A new species of lactobacillus.</title>
        <authorList>
            <person name="Jian Y."/>
            <person name="Xin L."/>
            <person name="Hong Z.J."/>
            <person name="Ming L.Z."/>
            <person name="Hong X.Z."/>
        </authorList>
    </citation>
    <scope>NUCLEOTIDE SEQUENCE [LARGE SCALE GENOMIC DNA]</scope>
    <source>
        <strain evidence="3">HSLZ-75</strain>
    </source>
</reference>